<gene>
    <name evidence="13" type="ORF">A6X21_17410</name>
</gene>
<dbReference type="GO" id="GO:0005737">
    <property type="term" value="C:cytoplasm"/>
    <property type="evidence" value="ECO:0007669"/>
    <property type="project" value="InterPro"/>
</dbReference>
<dbReference type="InterPro" id="IPR016035">
    <property type="entry name" value="Acyl_Trfase/lysoPLipase"/>
</dbReference>
<proteinExistence type="inferred from homology"/>
<evidence type="ECO:0000256" key="5">
    <source>
        <dbReference type="ARBA" id="ARBA00022553"/>
    </source>
</evidence>
<evidence type="ECO:0000313" key="13">
    <source>
        <dbReference type="EMBL" id="ODA34452.1"/>
    </source>
</evidence>
<evidence type="ECO:0000259" key="12">
    <source>
        <dbReference type="PROSITE" id="PS52004"/>
    </source>
</evidence>
<dbReference type="InterPro" id="IPR020841">
    <property type="entry name" value="PKS_Beta-ketoAc_synthase_dom"/>
</dbReference>
<accession>A0A1C3EMJ4</accession>
<dbReference type="PROSITE" id="PS52004">
    <property type="entry name" value="KS3_2"/>
    <property type="match status" value="1"/>
</dbReference>
<keyword evidence="10" id="KW-0456">Lyase</keyword>
<dbReference type="InterPro" id="IPR014043">
    <property type="entry name" value="Acyl_transferase_dom"/>
</dbReference>
<dbReference type="InterPro" id="IPR052568">
    <property type="entry name" value="PKS-FAS_Synthase"/>
</dbReference>
<dbReference type="InterPro" id="IPR014031">
    <property type="entry name" value="Ketoacyl_synth_C"/>
</dbReference>
<evidence type="ECO:0000256" key="8">
    <source>
        <dbReference type="ARBA" id="ARBA00023098"/>
    </source>
</evidence>
<name>A0A1C3EMJ4_9PLAN</name>
<evidence type="ECO:0000256" key="1">
    <source>
        <dbReference type="ARBA" id="ARBA00005194"/>
    </source>
</evidence>
<comment type="similarity">
    <text evidence="2">Belongs to the thioester dehydratase family. FabA subfamily.</text>
</comment>
<dbReference type="STRING" id="1841610.A6X21_17410"/>
<keyword evidence="8" id="KW-0443">Lipid metabolism</keyword>
<feature type="domain" description="Ketosynthase family 3 (KS3)" evidence="12">
    <location>
        <begin position="1"/>
        <end position="474"/>
    </location>
</feature>
<dbReference type="GO" id="GO:0006633">
    <property type="term" value="P:fatty acid biosynthetic process"/>
    <property type="evidence" value="ECO:0007669"/>
    <property type="project" value="UniProtKB-UniPathway"/>
</dbReference>
<dbReference type="InterPro" id="IPR010083">
    <property type="entry name" value="FabA"/>
</dbReference>
<dbReference type="Gene3D" id="3.10.129.10">
    <property type="entry name" value="Hotdog Thioesterase"/>
    <property type="match status" value="4"/>
</dbReference>
<dbReference type="PANTHER" id="PTHR43074">
    <property type="entry name" value="OMEGA-3 POLYUNSATURATED FATTY ACID SYNTHASE PFAB-RELATED"/>
    <property type="match status" value="1"/>
</dbReference>
<evidence type="ECO:0000256" key="11">
    <source>
        <dbReference type="SAM" id="MobiDB-lite"/>
    </source>
</evidence>
<keyword evidence="7" id="KW-0276">Fatty acid metabolism</keyword>
<dbReference type="InterPro" id="IPR014030">
    <property type="entry name" value="Ketoacyl_synth_N"/>
</dbReference>
<dbReference type="Pfam" id="PF02801">
    <property type="entry name" value="Ketoacyl-synt_C"/>
    <property type="match status" value="1"/>
</dbReference>
<dbReference type="Pfam" id="PF07977">
    <property type="entry name" value="FabA"/>
    <property type="match status" value="3"/>
</dbReference>
<dbReference type="Pfam" id="PF00698">
    <property type="entry name" value="Acyl_transf_1"/>
    <property type="match status" value="1"/>
</dbReference>
<evidence type="ECO:0000256" key="9">
    <source>
        <dbReference type="ARBA" id="ARBA00023160"/>
    </source>
</evidence>
<dbReference type="SMART" id="SM00827">
    <property type="entry name" value="PKS_AT"/>
    <property type="match status" value="1"/>
</dbReference>
<dbReference type="Gene3D" id="3.40.366.10">
    <property type="entry name" value="Malonyl-Coenzyme A Acyl Carrier Protein, domain 2"/>
    <property type="match status" value="1"/>
</dbReference>
<protein>
    <recommendedName>
        <fullName evidence="12">Ketosynthase family 3 (KS3) domain-containing protein</fullName>
    </recommendedName>
</protein>
<dbReference type="SUPFAM" id="SSF54637">
    <property type="entry name" value="Thioesterase/thiol ester dehydrase-isomerase"/>
    <property type="match status" value="4"/>
</dbReference>
<dbReference type="EMBL" id="LYDR01000040">
    <property type="protein sequence ID" value="ODA34452.1"/>
    <property type="molecule type" value="Genomic_DNA"/>
</dbReference>
<dbReference type="SMART" id="SM00825">
    <property type="entry name" value="PKS_KS"/>
    <property type="match status" value="1"/>
</dbReference>
<dbReference type="SUPFAM" id="SSF53901">
    <property type="entry name" value="Thiolase-like"/>
    <property type="match status" value="3"/>
</dbReference>
<evidence type="ECO:0000256" key="4">
    <source>
        <dbReference type="ARBA" id="ARBA00022516"/>
    </source>
</evidence>
<dbReference type="CDD" id="cd00833">
    <property type="entry name" value="PKS"/>
    <property type="match status" value="1"/>
</dbReference>
<dbReference type="CDD" id="cd01287">
    <property type="entry name" value="FabA"/>
    <property type="match status" value="1"/>
</dbReference>
<evidence type="ECO:0000256" key="2">
    <source>
        <dbReference type="ARBA" id="ARBA00006714"/>
    </source>
</evidence>
<dbReference type="InterPro" id="IPR029069">
    <property type="entry name" value="HotDog_dom_sf"/>
</dbReference>
<keyword evidence="5" id="KW-0597">Phosphoprotein</keyword>
<dbReference type="InterPro" id="IPR013114">
    <property type="entry name" value="FabA_FabZ"/>
</dbReference>
<organism evidence="13 14">
    <name type="scientific">Planctopirus hydrillae</name>
    <dbReference type="NCBI Taxonomy" id="1841610"/>
    <lineage>
        <taxon>Bacteria</taxon>
        <taxon>Pseudomonadati</taxon>
        <taxon>Planctomycetota</taxon>
        <taxon>Planctomycetia</taxon>
        <taxon>Planctomycetales</taxon>
        <taxon>Planctomycetaceae</taxon>
        <taxon>Planctopirus</taxon>
    </lineage>
</organism>
<dbReference type="Gene3D" id="3.40.47.10">
    <property type="match status" value="2"/>
</dbReference>
<evidence type="ECO:0000256" key="10">
    <source>
        <dbReference type="ARBA" id="ARBA00023239"/>
    </source>
</evidence>
<feature type="region of interest" description="Disordered" evidence="11">
    <location>
        <begin position="1383"/>
        <end position="1402"/>
    </location>
</feature>
<evidence type="ECO:0000256" key="6">
    <source>
        <dbReference type="ARBA" id="ARBA00022679"/>
    </source>
</evidence>
<dbReference type="SUPFAM" id="SSF52151">
    <property type="entry name" value="FabD/lysophospholipase-like"/>
    <property type="match status" value="1"/>
</dbReference>
<dbReference type="Proteomes" id="UP000094828">
    <property type="component" value="Unassembled WGS sequence"/>
</dbReference>
<keyword evidence="4" id="KW-0444">Lipid biosynthesis</keyword>
<dbReference type="InterPro" id="IPR001227">
    <property type="entry name" value="Ac_transferase_dom_sf"/>
</dbReference>
<sequence length="2290" mass="248781">MAIVGLGGCFPGAGDLNGFWSNIHSGVDAGRSVPQGRWRLDSRYALGPFSQPDKALSTWGCYLDEAVWSLFPHRPAISRHLPAITEAEWNGLDPLFRLGLKTAFQTIESTQNSTLRGPFQNRPAATLNLQTFDPARCGVILGSIALPIEAINDLCWDVLGSRYLSKVLEASTGTKSPGPYGSADSQRWSEQNRYALGLPAAIIARELGWRGPAFTLDAACASSIYAVKLAMNELRAGRADVMLAGGLSRPDCQYTQIGFSQLKALSQGQKCRPLDARADGLVVGEGAGMFLLMRLKDAIAAGLEIHAVLVEAGLSNDRGGSLLSPRTEGQLRAMRAAYQRAGWLPESVDLIECHATGTPVGDQVEIASLHELWRQAGYRSSRAVLGAVKSNVGHLLTGAGAAALMKVVLALKHQRLPCTANYEQPAGLLQEPHSPFAVLQESQRWEAPGHGLPRRAAVNGFGFGGINGHLLVEEFLDAESGQAMAFSSTHDPVQVSVAADLQLAQPEPEPVAIIGFSAALGEASIKQLFERWQSRHPEREAAPTEDPQLSWPVQRFRIPPVEQQDMLPQQGLMLDVASEAKAHAGLEGALGDRCGLFVGIALDIESSNFHLRWRLEQELRGSGITAIEDHAAAIESLVNGLHPPLTPNRVMGNLGGIVASRVARELDCGGPAFVLSSEEASSFEALRQASEALRLREIDLALACAVDLPDADKIELWKRTLPPNSTYGAGAVILKRLSDAQRDGDQIYALIENVTSGAGEARSEKLPPVFPSISALLGPAGVAAGMIDAITTVACLATRSLPPGAADAFGQSAKGWQYWLRNRSEGARQAILSSQSPIGLWSLLTLKEAPRPVFSSLEATRPHVTELPLVIWPEPRVSGGETGTVSEASPVDLATQHQLVERACSLLAAWENSAVNGLSGRHVGPSRWRHFCEVYAVRPQGVTRPLAILMVSSNASVVSLLEQIKTIRGQEELTQEGVLYLSAAPQEAKLAYVFPGSGSHFLGMGRELGQAFPEILEQQDRENLRLADQYRPNLLWNGESSADIADDHRAMIFGQVTLATLMCDLLARFGMVPQAAIGNSLGESSALFGLRIWTARDEMLSRMLASRLFAGLLTPPFDTARQAWNIPPDEPVPWTSGVVECPADRLWPAIARKPKVALLIVLAPQKCLIGGEAGQVAELLEELSLSITPLPAPSTVHLSFVQQVEDQWRALHLLPVQERPEITVYSTATSKAYIPSTTACAEAITSQALHTIDFPAVIEAALHDGTNLFLEIGPGSTCTRLIETNLANRDQQVSVRSACPLTAHPVRHFVRTLAWLAVRGVAVDFAPLFAPCQLTQLFEGKRKPLGLPDSPQIEIPIQRLNWKQIPVVTSEVAGVLQELLRNESSRAESHPHPVPLPEREGIKTFPLPEEEGIAAERLIDTTTSSATPMTMNSPETLDAAEAAYLAFEERLARLQSEGELEIASHEEVVLSTNSVSSKRDKSTPPRSLSREECLEFAIGKIGEALGPLFAAADQYPTRVRLPDEPLMLVDRITNIEGEPLSMSHGCVVTEHDVHAARWYLDGGRIPTAIAVESGQADLFLAGWLGIDLQTRGLAVYRLLDAIVTFHRGLPVPGETIVYNIRILKFFQQGETWLFKFEFDGTVNGQPLITMREGCAGFFTESALAAGKGIIHSTLDLAPRPGKLPADWHEPVPITPGSLSDAQVELLRQGDLVGAFGQAFAGLPLHKPYTIPGGKLRLVDRVLEIEPGGGKYGLGRIRAALDIHPDDWFLECHFCDDHVMPGTLMYECCLHTLRIYLLRMGWVGETREVVSEPVVGIESRLKCRGQVLASTKEVWYEVTIRELGYGTDGSQGDAYCLADALMFADGKPIVEISNMSLRFTGLTKARVEAIWAGRKTADSYPDPIPEGEGIRKVGETNTRVGNTPSYDVRPAIYPLERITAYSIGKPSEAFGPEYTVFDHERKIARLPGPPFQFLDRIVEVGGPPFVMKAGCHCVAQYDVPVDAWYFTANRQPEMPFSVLLETALQPCGWLAAYAGSALTSETDLKFRNLGGKATQHRPVTPEIGTLTTTARMTQASMSGGMIIQHFSMEMFARDEPVYSGTTYFGFFSAASLANQVGLRDARRVVLENFAASESFSQAPPFPEASYSFVDQITHCLVRQGSVPGRPELAGFVRGESQVNPAAWYYKAHFYEDPVMPGSLGLEAFLQVIKHWMVKAEIVSTHGGVNFETPVCGTPQAWVYRGQVIPKDRLVTIDAEIVSVDRTTNTVIANGWLEVDGRVIYQMTGWAVRGVG</sequence>
<dbReference type="InterPro" id="IPR016039">
    <property type="entry name" value="Thiolase-like"/>
</dbReference>
<dbReference type="PANTHER" id="PTHR43074:SF1">
    <property type="entry name" value="BETA-KETOACYL SYNTHASE FAMILY PROTEIN-RELATED"/>
    <property type="match status" value="1"/>
</dbReference>
<evidence type="ECO:0000256" key="7">
    <source>
        <dbReference type="ARBA" id="ARBA00022832"/>
    </source>
</evidence>
<evidence type="ECO:0000256" key="3">
    <source>
        <dbReference type="ARBA" id="ARBA00022450"/>
    </source>
</evidence>
<keyword evidence="9" id="KW-0275">Fatty acid biosynthesis</keyword>
<dbReference type="UniPathway" id="UPA00094"/>
<keyword evidence="14" id="KW-1185">Reference proteome</keyword>
<keyword evidence="6" id="KW-0808">Transferase</keyword>
<dbReference type="Pfam" id="PF00109">
    <property type="entry name" value="ketoacyl-synt"/>
    <property type="match status" value="2"/>
</dbReference>
<dbReference type="GO" id="GO:0004315">
    <property type="term" value="F:3-oxoacyl-[acyl-carrier-protein] synthase activity"/>
    <property type="evidence" value="ECO:0007669"/>
    <property type="project" value="InterPro"/>
</dbReference>
<dbReference type="InterPro" id="IPR018201">
    <property type="entry name" value="Ketoacyl_synth_AS"/>
</dbReference>
<keyword evidence="3" id="KW-0596">Phosphopantetheine</keyword>
<comment type="caution">
    <text evidence="13">The sequence shown here is derived from an EMBL/GenBank/DDBJ whole genome shotgun (WGS) entry which is preliminary data.</text>
</comment>
<reference evidence="13 14" key="1">
    <citation type="submission" date="2016-05" db="EMBL/GenBank/DDBJ databases">
        <title>Genomic and physiological characterization of Planctopirus sp. isolated from fresh water lake.</title>
        <authorList>
            <person name="Subhash Y."/>
            <person name="Ramana C."/>
        </authorList>
    </citation>
    <scope>NUCLEOTIDE SEQUENCE [LARGE SCALE GENOMIC DNA]</scope>
    <source>
        <strain evidence="13 14">JC280</strain>
    </source>
</reference>
<dbReference type="Gene3D" id="3.30.70.3290">
    <property type="match status" value="1"/>
</dbReference>
<evidence type="ECO:0000313" key="14">
    <source>
        <dbReference type="Proteomes" id="UP000094828"/>
    </source>
</evidence>
<dbReference type="PROSITE" id="PS00606">
    <property type="entry name" value="KS3_1"/>
    <property type="match status" value="1"/>
</dbReference>
<dbReference type="GO" id="GO:0019171">
    <property type="term" value="F:(3R)-hydroxyacyl-[acyl-carrier-protein] dehydratase activity"/>
    <property type="evidence" value="ECO:0007669"/>
    <property type="project" value="InterPro"/>
</dbReference>
<comment type="pathway">
    <text evidence="1">Lipid metabolism; fatty acid biosynthesis.</text>
</comment>